<protein>
    <submittedName>
        <fullName evidence="2">Host attachment protein</fullName>
    </submittedName>
</protein>
<dbReference type="AlphaFoldDB" id="A0A494T5D6"/>
<dbReference type="Pfam" id="PF18856">
    <property type="entry name" value="baeRF_family12"/>
    <property type="match status" value="1"/>
</dbReference>
<sequence>MANCAHPKGVEKMLVFHGAMILVIDGAKLSLFRNRGRDFAIDLELVEHSVQHAAQTADIGTDKPGRSFSSVGHGRSAHETTDFHQADEDDFARAAIDRLNALALQSDFDFIIVAAPHVLGFIRPRYSADLKKRLVAEIDKDYAGRPAADVAELLLNYTA</sequence>
<evidence type="ECO:0000313" key="3">
    <source>
        <dbReference type="Proteomes" id="UP000276254"/>
    </source>
</evidence>
<dbReference type="InterPro" id="IPR041374">
    <property type="entry name" value="BaeRF_family12"/>
</dbReference>
<accession>A0A494T5D6</accession>
<gene>
    <name evidence="2" type="ORF">D3Y57_00265</name>
</gene>
<keyword evidence="3" id="KW-1185">Reference proteome</keyword>
<feature type="region of interest" description="Disordered" evidence="1">
    <location>
        <begin position="59"/>
        <end position="83"/>
    </location>
</feature>
<evidence type="ECO:0000256" key="1">
    <source>
        <dbReference type="SAM" id="MobiDB-lite"/>
    </source>
</evidence>
<dbReference type="OrthoDB" id="9812459at2"/>
<keyword evidence="2" id="KW-0614">Plasmid</keyword>
<name>A0A494T5D6_SPHPE</name>
<organism evidence="2 3">
    <name type="scientific">Sphingomonas paeninsulae</name>
    <dbReference type="NCBI Taxonomy" id="2319844"/>
    <lineage>
        <taxon>Bacteria</taxon>
        <taxon>Pseudomonadati</taxon>
        <taxon>Pseudomonadota</taxon>
        <taxon>Alphaproteobacteria</taxon>
        <taxon>Sphingomonadales</taxon>
        <taxon>Sphingomonadaceae</taxon>
        <taxon>Sphingomonas</taxon>
    </lineage>
</organism>
<proteinExistence type="predicted"/>
<geneLocation type="plasmid" evidence="2">
    <name>unnamed2</name>
</geneLocation>
<reference evidence="2 3" key="1">
    <citation type="submission" date="2018-09" db="EMBL/GenBank/DDBJ databases">
        <title>Sphingomonas peninsula sp. nov., isolated from fildes peninsula, Antarctic soil.</title>
        <authorList>
            <person name="Yingchao G."/>
        </authorList>
    </citation>
    <scope>NUCLEOTIDE SEQUENCE [LARGE SCALE GENOMIC DNA]</scope>
    <source>
        <strain evidence="2 3">YZ-8</strain>
        <plasmid evidence="2 3">unnamed2</plasmid>
    </source>
</reference>
<dbReference type="KEGG" id="spha:D3Y57_00265"/>
<evidence type="ECO:0000313" key="2">
    <source>
        <dbReference type="EMBL" id="AYJ84587.1"/>
    </source>
</evidence>
<dbReference type="EMBL" id="CP032827">
    <property type="protein sequence ID" value="AYJ84587.1"/>
    <property type="molecule type" value="Genomic_DNA"/>
</dbReference>
<dbReference type="Proteomes" id="UP000276254">
    <property type="component" value="Plasmid unnamed2"/>
</dbReference>